<evidence type="ECO:0000256" key="1">
    <source>
        <dbReference type="SAM" id="Phobius"/>
    </source>
</evidence>
<dbReference type="RefSeq" id="WP_088417717.1">
    <property type="nucleotide sequence ID" value="NZ_NJBA01000004.1"/>
</dbReference>
<feature type="transmembrane region" description="Helical" evidence="1">
    <location>
        <begin position="239"/>
        <end position="262"/>
    </location>
</feature>
<evidence type="ECO:0000313" key="3">
    <source>
        <dbReference type="EMBL" id="OWP50292.1"/>
    </source>
</evidence>
<dbReference type="STRING" id="46680.GCA_000807755_02982"/>
<accession>A0A2D0ADX9</accession>
<feature type="transmembrane region" description="Helical" evidence="1">
    <location>
        <begin position="74"/>
        <end position="95"/>
    </location>
</feature>
<feature type="transmembrane region" description="Helical" evidence="1">
    <location>
        <begin position="274"/>
        <end position="292"/>
    </location>
</feature>
<evidence type="ECO:0000259" key="2">
    <source>
        <dbReference type="Pfam" id="PF09925"/>
    </source>
</evidence>
<evidence type="ECO:0000313" key="4">
    <source>
        <dbReference type="Proteomes" id="UP000198145"/>
    </source>
</evidence>
<keyword evidence="1" id="KW-0812">Transmembrane</keyword>
<feature type="transmembrane region" description="Helical" evidence="1">
    <location>
        <begin position="161"/>
        <end position="177"/>
    </location>
</feature>
<keyword evidence="1" id="KW-1133">Transmembrane helix</keyword>
<feature type="transmembrane region" description="Helical" evidence="1">
    <location>
        <begin position="101"/>
        <end position="121"/>
    </location>
</feature>
<dbReference type="AlphaFoldDB" id="A0A2D0ADX9"/>
<organism evidence="3 4">
    <name type="scientific">Pseudomonas nitroreducens</name>
    <dbReference type="NCBI Taxonomy" id="46680"/>
    <lineage>
        <taxon>Bacteria</taxon>
        <taxon>Pseudomonadati</taxon>
        <taxon>Pseudomonadota</taxon>
        <taxon>Gammaproteobacteria</taxon>
        <taxon>Pseudomonadales</taxon>
        <taxon>Pseudomonadaceae</taxon>
        <taxon>Pseudomonas</taxon>
    </lineage>
</organism>
<gene>
    <name evidence="3" type="ORF">CEG18_12130</name>
</gene>
<dbReference type="eggNOG" id="ENOG502Z8US">
    <property type="taxonomic scope" value="Bacteria"/>
</dbReference>
<name>A0A2D0ADX9_PSENT</name>
<feature type="transmembrane region" description="Helical" evidence="1">
    <location>
        <begin position="133"/>
        <end position="155"/>
    </location>
</feature>
<protein>
    <recommendedName>
        <fullName evidence="2">DUF2157 domain-containing protein</fullName>
    </recommendedName>
</protein>
<reference evidence="3 4" key="1">
    <citation type="submission" date="2017-06" db="EMBL/GenBank/DDBJ databases">
        <title>Draft genome of Pseudomonas nitroreducens DF05.</title>
        <authorList>
            <person name="Iyer R."/>
        </authorList>
    </citation>
    <scope>NUCLEOTIDE SEQUENCE [LARGE SCALE GENOMIC DNA]</scope>
    <source>
        <strain evidence="3 4">DF05</strain>
    </source>
</reference>
<keyword evidence="1" id="KW-0472">Membrane</keyword>
<sequence>MPDLSHQQAQHRVNDILAFDRELRRLQDEGALVLDAAQRDRLHDHQQRLLADYRARFDIDRDSQDHRLSLGMRIASFLGALALAASLFFLFYQFWGLFAETAQVLTLIAASLISLLLTLFLQRRDASGYFAKLGAMLAFACLVLNVVMVGQIFNITPSDKALLPWAAYALLLAYTCNTRLLLAAALICVMGYVAARVGTWSGVYWLDVGERPENFFPASLLIFLVPSFLAQTRFDGFAAIYRIFGLLGLFLPMLVLANWGGGSYLAMASAKVESLYQVLGFIASALVIWLGARREWPEVVNSGLTFFVIFLYTKFFDWWWQVMPKYLFFLVLGLCAVLILLVLRRLRRAHGLLGGASS</sequence>
<proteinExistence type="predicted"/>
<feature type="domain" description="DUF2157" evidence="2">
    <location>
        <begin position="45"/>
        <end position="181"/>
    </location>
</feature>
<comment type="caution">
    <text evidence="3">The sequence shown here is derived from an EMBL/GenBank/DDBJ whole genome shotgun (WGS) entry which is preliminary data.</text>
</comment>
<feature type="transmembrane region" description="Helical" evidence="1">
    <location>
        <begin position="326"/>
        <end position="343"/>
    </location>
</feature>
<feature type="transmembrane region" description="Helical" evidence="1">
    <location>
        <begin position="299"/>
        <end position="320"/>
    </location>
</feature>
<dbReference type="EMBL" id="NJBA01000004">
    <property type="protein sequence ID" value="OWP50292.1"/>
    <property type="molecule type" value="Genomic_DNA"/>
</dbReference>
<dbReference type="Proteomes" id="UP000198145">
    <property type="component" value="Unassembled WGS sequence"/>
</dbReference>
<dbReference type="InterPro" id="IPR018677">
    <property type="entry name" value="DUF2157"/>
</dbReference>
<dbReference type="Pfam" id="PF09925">
    <property type="entry name" value="DUF2157"/>
    <property type="match status" value="1"/>
</dbReference>